<organism evidence="1 2">
    <name type="scientific">Phyllostomus discolor</name>
    <name type="common">pale spear-nosed bat</name>
    <dbReference type="NCBI Taxonomy" id="89673"/>
    <lineage>
        <taxon>Eukaryota</taxon>
        <taxon>Metazoa</taxon>
        <taxon>Chordata</taxon>
        <taxon>Craniata</taxon>
        <taxon>Vertebrata</taxon>
        <taxon>Euteleostomi</taxon>
        <taxon>Mammalia</taxon>
        <taxon>Eutheria</taxon>
        <taxon>Laurasiatheria</taxon>
        <taxon>Chiroptera</taxon>
        <taxon>Yangochiroptera</taxon>
        <taxon>Phyllostomidae</taxon>
        <taxon>Phyllostominae</taxon>
        <taxon>Phyllostomus</taxon>
    </lineage>
</organism>
<gene>
    <name evidence="1" type="ORF">HJG60_008993</name>
</gene>
<dbReference type="AlphaFoldDB" id="A0A833YP87"/>
<dbReference type="EMBL" id="JABVXQ010000014">
    <property type="protein sequence ID" value="KAF6078059.1"/>
    <property type="molecule type" value="Genomic_DNA"/>
</dbReference>
<comment type="caution">
    <text evidence="1">The sequence shown here is derived from an EMBL/GenBank/DDBJ whole genome shotgun (WGS) entry which is preliminary data.</text>
</comment>
<sequence>MIYSYRDLLNVPVDGRPGSWQWSAVPISAKQRSARTLYLAHGHISPECVRFASFPACSGLPPALWPRYLFLGTSGPLDPSLPLVNPIPLSVCLTVSLSFYASASLDLYLFSLCLSFGLFDFLPSTLLLLSFCPFSYPSFCPTHSCLSVVPCRVKLATALLLPTPVVYILGNNTQPCLSFSHP</sequence>
<reference evidence="1 2" key="1">
    <citation type="journal article" date="2020" name="Nature">
        <title>Six reference-quality genomes reveal evolution of bat adaptations.</title>
        <authorList>
            <person name="Jebb D."/>
            <person name="Huang Z."/>
            <person name="Pippel M."/>
            <person name="Hughes G.M."/>
            <person name="Lavrichenko K."/>
            <person name="Devanna P."/>
            <person name="Winkler S."/>
            <person name="Jermiin L.S."/>
            <person name="Skirmuntt E.C."/>
            <person name="Katzourakis A."/>
            <person name="Burkitt-Gray L."/>
            <person name="Ray D.A."/>
            <person name="Sullivan K.A.M."/>
            <person name="Roscito J.G."/>
            <person name="Kirilenko B.M."/>
            <person name="Davalos L.M."/>
            <person name="Corthals A.P."/>
            <person name="Power M.L."/>
            <person name="Jones G."/>
            <person name="Ransome R.D."/>
            <person name="Dechmann D.K.N."/>
            <person name="Locatelli A.G."/>
            <person name="Puechmaille S.J."/>
            <person name="Fedrigo O."/>
            <person name="Jarvis E.D."/>
            <person name="Hiller M."/>
            <person name="Vernes S.C."/>
            <person name="Myers E.W."/>
            <person name="Teeling E.C."/>
        </authorList>
    </citation>
    <scope>NUCLEOTIDE SEQUENCE [LARGE SCALE GENOMIC DNA]</scope>
    <source>
        <strain evidence="1">Bat1K_MPI-CBG_1</strain>
    </source>
</reference>
<protein>
    <submittedName>
        <fullName evidence="1">Uncharacterized protein</fullName>
    </submittedName>
</protein>
<accession>A0A833YP87</accession>
<dbReference type="Proteomes" id="UP000664940">
    <property type="component" value="Unassembled WGS sequence"/>
</dbReference>
<proteinExistence type="predicted"/>
<name>A0A833YP87_9CHIR</name>
<evidence type="ECO:0000313" key="1">
    <source>
        <dbReference type="EMBL" id="KAF6078059.1"/>
    </source>
</evidence>
<evidence type="ECO:0000313" key="2">
    <source>
        <dbReference type="Proteomes" id="UP000664940"/>
    </source>
</evidence>